<organism evidence="1 2">
    <name type="scientific">Molorchus minor</name>
    <dbReference type="NCBI Taxonomy" id="1323400"/>
    <lineage>
        <taxon>Eukaryota</taxon>
        <taxon>Metazoa</taxon>
        <taxon>Ecdysozoa</taxon>
        <taxon>Arthropoda</taxon>
        <taxon>Hexapoda</taxon>
        <taxon>Insecta</taxon>
        <taxon>Pterygota</taxon>
        <taxon>Neoptera</taxon>
        <taxon>Endopterygota</taxon>
        <taxon>Coleoptera</taxon>
        <taxon>Polyphaga</taxon>
        <taxon>Cucujiformia</taxon>
        <taxon>Chrysomeloidea</taxon>
        <taxon>Cerambycidae</taxon>
        <taxon>Lamiinae</taxon>
        <taxon>Monochamini</taxon>
        <taxon>Molorchus</taxon>
    </lineage>
</organism>
<gene>
    <name evidence="1" type="ORF">NQ317_017781</name>
</gene>
<reference evidence="1" key="1">
    <citation type="journal article" date="2023" name="Insect Mol. Biol.">
        <title>Genome sequencing provides insights into the evolution of gene families encoding plant cell wall-degrading enzymes in longhorned beetles.</title>
        <authorList>
            <person name="Shin N.R."/>
            <person name="Okamura Y."/>
            <person name="Kirsch R."/>
            <person name="Pauchet Y."/>
        </authorList>
    </citation>
    <scope>NUCLEOTIDE SEQUENCE</scope>
    <source>
        <strain evidence="1">MMC_N1</strain>
    </source>
</reference>
<dbReference type="EMBL" id="JAPWTJ010000045">
    <property type="protein sequence ID" value="KAJ8984131.1"/>
    <property type="molecule type" value="Genomic_DNA"/>
</dbReference>
<dbReference type="Proteomes" id="UP001162164">
    <property type="component" value="Unassembled WGS sequence"/>
</dbReference>
<sequence>MLMYEHVLVLSKTKNINTVTKEKHMYFVISYLENGANIIELDIRKLPIFDRLKLNKWLNVLSGVNFLLWTTFTSFQIKTSEINNPNNY</sequence>
<keyword evidence="2" id="KW-1185">Reference proteome</keyword>
<evidence type="ECO:0000313" key="1">
    <source>
        <dbReference type="EMBL" id="KAJ8984131.1"/>
    </source>
</evidence>
<proteinExistence type="predicted"/>
<comment type="caution">
    <text evidence="1">The sequence shown here is derived from an EMBL/GenBank/DDBJ whole genome shotgun (WGS) entry which is preliminary data.</text>
</comment>
<protein>
    <submittedName>
        <fullName evidence="1">Uncharacterized protein</fullName>
    </submittedName>
</protein>
<evidence type="ECO:0000313" key="2">
    <source>
        <dbReference type="Proteomes" id="UP001162164"/>
    </source>
</evidence>
<name>A0ABQ9K220_9CUCU</name>
<accession>A0ABQ9K220</accession>